<gene>
    <name evidence="2" type="ORF">N475_23035</name>
</gene>
<dbReference type="AlphaFoldDB" id="A0A166V1U3"/>
<dbReference type="Pfam" id="PF18640">
    <property type="entry name" value="LepB_N"/>
    <property type="match status" value="1"/>
</dbReference>
<sequence>METEQEFEFTYFGSMKRKEDGSKLGGKNARAKISGSLTGIYKKNGQEYFVKQPTDALETFTEGLAGEIIEVFKKQLIRDNYKKCLATASIDCEKETNTTVLIQKFLKLTELHKILETSNDKGRERSNWTEMSSGKKKYDDFLLDGELNGMTHAVLYSLLVGDYSLHSSNVALLDSSLYNGERWVTKIDFGAAFRFYDKNDNNNPLYPAEYKGIKGAIKKVYKDYLRYYIGTDGFLQMLGETATSYLDAFRAQRVPLEIGIENALIKIFSVIKPGVDELKDIYKLTGIDLTKASLHPDNDSFEENAMIIYQTMLTRLHSLASLNDPILQKKSLEQLESTKRPAKLFRSNSYEGNPLNPDTSSPILDRDFKRYVILSIETYLDNEQRTYEHYGVAGKNGKRRATALLNRVKGADSTDNVKQAISNYFNGRLKDEDGNISGSIGTKYTSYVSFLLGHLLTVERAAEYYPDINWDDVREQSYFQKMMKKPAEGTLINDAIKSFSRDVI</sequence>
<protein>
    <recommendedName>
        <fullName evidence="1">LepB N-terminal domain-containing protein</fullName>
    </recommendedName>
</protein>
<dbReference type="EMBL" id="AUYB01000137">
    <property type="protein sequence ID" value="KZN31629.1"/>
    <property type="molecule type" value="Genomic_DNA"/>
</dbReference>
<dbReference type="RefSeq" id="WP_063365953.1">
    <property type="nucleotide sequence ID" value="NZ_AQHB01000049.1"/>
</dbReference>
<accession>A0A166V1U3</accession>
<dbReference type="InterPro" id="IPR040519">
    <property type="entry name" value="LepB_N"/>
</dbReference>
<dbReference type="Proteomes" id="UP000076643">
    <property type="component" value="Unassembled WGS sequence"/>
</dbReference>
<proteinExistence type="predicted"/>
<evidence type="ECO:0000313" key="3">
    <source>
        <dbReference type="Proteomes" id="UP000076643"/>
    </source>
</evidence>
<name>A0A166V1U3_9GAMM</name>
<organism evidence="2 3">
    <name type="scientific">Pseudoalteromonas luteoviolacea DSM 6061</name>
    <dbReference type="NCBI Taxonomy" id="1365250"/>
    <lineage>
        <taxon>Bacteria</taxon>
        <taxon>Pseudomonadati</taxon>
        <taxon>Pseudomonadota</taxon>
        <taxon>Gammaproteobacteria</taxon>
        <taxon>Alteromonadales</taxon>
        <taxon>Pseudoalteromonadaceae</taxon>
        <taxon>Pseudoalteromonas</taxon>
    </lineage>
</organism>
<comment type="caution">
    <text evidence="2">The sequence shown here is derived from an EMBL/GenBank/DDBJ whole genome shotgun (WGS) entry which is preliminary data.</text>
</comment>
<feature type="domain" description="LepB N-terminal" evidence="1">
    <location>
        <begin position="148"/>
        <end position="269"/>
    </location>
</feature>
<evidence type="ECO:0000313" key="2">
    <source>
        <dbReference type="EMBL" id="KZN31629.1"/>
    </source>
</evidence>
<evidence type="ECO:0000259" key="1">
    <source>
        <dbReference type="Pfam" id="PF18640"/>
    </source>
</evidence>
<keyword evidence="3" id="KW-1185">Reference proteome</keyword>
<dbReference type="PATRIC" id="fig|1365250.3.peg.4562"/>
<reference evidence="2 3" key="1">
    <citation type="submission" date="2013-07" db="EMBL/GenBank/DDBJ databases">
        <title>Comparative Genomic and Metabolomic Analysis of Twelve Strains of Pseudoalteromonas luteoviolacea.</title>
        <authorList>
            <person name="Vynne N.G."/>
            <person name="Mansson M."/>
            <person name="Gram L."/>
        </authorList>
    </citation>
    <scope>NUCLEOTIDE SEQUENCE [LARGE SCALE GENOMIC DNA]</scope>
    <source>
        <strain evidence="2 3">DSM 6061</strain>
    </source>
</reference>